<dbReference type="Ensembl" id="ENSLLET00000049491.1">
    <property type="protein sequence ID" value="ENSLLEP00000047623.1"/>
    <property type="gene ID" value="ENSLLEG00000030079.1"/>
</dbReference>
<evidence type="ECO:0000256" key="1">
    <source>
        <dbReference type="SAM" id="SignalP"/>
    </source>
</evidence>
<name>A0A8C5R779_9ANUR</name>
<evidence type="ECO:0008006" key="4">
    <source>
        <dbReference type="Google" id="ProtNLM"/>
    </source>
</evidence>
<dbReference type="Proteomes" id="UP000694569">
    <property type="component" value="Unplaced"/>
</dbReference>
<reference evidence="2" key="2">
    <citation type="submission" date="2025-09" db="UniProtKB">
        <authorList>
            <consortium name="Ensembl"/>
        </authorList>
    </citation>
    <scope>IDENTIFICATION</scope>
</reference>
<keyword evidence="3" id="KW-1185">Reference proteome</keyword>
<feature type="chain" id="PRO_5045233482" description="Secreted protein" evidence="1">
    <location>
        <begin position="20"/>
        <end position="76"/>
    </location>
</feature>
<keyword evidence="1" id="KW-0732">Signal</keyword>
<evidence type="ECO:0000313" key="3">
    <source>
        <dbReference type="Proteomes" id="UP000694569"/>
    </source>
</evidence>
<dbReference type="AlphaFoldDB" id="A0A8C5R779"/>
<sequence>MRLLSAMSRLAAYILPASAAVFLRRKDQEGKNRHPKEVHHYYDLSVKVLRARNIHGADLREFYCCSFLLFFKILFY</sequence>
<organism evidence="2 3">
    <name type="scientific">Leptobrachium leishanense</name>
    <name type="common">Leishan spiny toad</name>
    <dbReference type="NCBI Taxonomy" id="445787"/>
    <lineage>
        <taxon>Eukaryota</taxon>
        <taxon>Metazoa</taxon>
        <taxon>Chordata</taxon>
        <taxon>Craniata</taxon>
        <taxon>Vertebrata</taxon>
        <taxon>Euteleostomi</taxon>
        <taxon>Amphibia</taxon>
        <taxon>Batrachia</taxon>
        <taxon>Anura</taxon>
        <taxon>Pelobatoidea</taxon>
        <taxon>Megophryidae</taxon>
        <taxon>Leptobrachium</taxon>
    </lineage>
</organism>
<proteinExistence type="predicted"/>
<protein>
    <recommendedName>
        <fullName evidence="4">Secreted protein</fullName>
    </recommendedName>
</protein>
<reference evidence="2" key="1">
    <citation type="submission" date="2025-08" db="UniProtKB">
        <authorList>
            <consortium name="Ensembl"/>
        </authorList>
    </citation>
    <scope>IDENTIFICATION</scope>
</reference>
<dbReference type="OrthoDB" id="270970at2759"/>
<accession>A0A8C5R779</accession>
<feature type="signal peptide" evidence="1">
    <location>
        <begin position="1"/>
        <end position="19"/>
    </location>
</feature>
<evidence type="ECO:0000313" key="2">
    <source>
        <dbReference type="Ensembl" id="ENSLLEP00000047623.1"/>
    </source>
</evidence>